<evidence type="ECO:0000313" key="5">
    <source>
        <dbReference type="EMBL" id="OUD08425.1"/>
    </source>
</evidence>
<evidence type="ECO:0000259" key="4">
    <source>
        <dbReference type="PROSITE" id="PS50932"/>
    </source>
</evidence>
<dbReference type="CDD" id="cd01392">
    <property type="entry name" value="HTH_LacI"/>
    <property type="match status" value="1"/>
</dbReference>
<proteinExistence type="predicted"/>
<comment type="caution">
    <text evidence="5">The sequence shown here is derived from an EMBL/GenBank/DDBJ whole genome shotgun (WGS) entry which is preliminary data.</text>
</comment>
<dbReference type="PANTHER" id="PTHR30146:SF109">
    <property type="entry name" value="HTH-TYPE TRANSCRIPTIONAL REGULATOR GALS"/>
    <property type="match status" value="1"/>
</dbReference>
<dbReference type="GO" id="GO:0000976">
    <property type="term" value="F:transcription cis-regulatory region binding"/>
    <property type="evidence" value="ECO:0007669"/>
    <property type="project" value="TreeGrafter"/>
</dbReference>
<dbReference type="InterPro" id="IPR000843">
    <property type="entry name" value="HTH_LacI"/>
</dbReference>
<dbReference type="GO" id="GO:0003700">
    <property type="term" value="F:DNA-binding transcription factor activity"/>
    <property type="evidence" value="ECO:0007669"/>
    <property type="project" value="TreeGrafter"/>
</dbReference>
<evidence type="ECO:0000256" key="3">
    <source>
        <dbReference type="ARBA" id="ARBA00023163"/>
    </source>
</evidence>
<dbReference type="SUPFAM" id="SSF47413">
    <property type="entry name" value="lambda repressor-like DNA-binding domains"/>
    <property type="match status" value="1"/>
</dbReference>
<dbReference type="Gene3D" id="1.10.260.40">
    <property type="entry name" value="lambda repressor-like DNA-binding domains"/>
    <property type="match status" value="1"/>
</dbReference>
<dbReference type="PROSITE" id="PS50932">
    <property type="entry name" value="HTH_LACI_2"/>
    <property type="match status" value="1"/>
</dbReference>
<gene>
    <name evidence="5" type="ORF">BVC71_13035</name>
</gene>
<dbReference type="PANTHER" id="PTHR30146">
    <property type="entry name" value="LACI-RELATED TRANSCRIPTIONAL REPRESSOR"/>
    <property type="match status" value="1"/>
</dbReference>
<dbReference type="InterPro" id="IPR010982">
    <property type="entry name" value="Lambda_DNA-bd_dom_sf"/>
</dbReference>
<dbReference type="EMBL" id="MSPP01000005">
    <property type="protein sequence ID" value="OUD08425.1"/>
    <property type="molecule type" value="Genomic_DNA"/>
</dbReference>
<dbReference type="Proteomes" id="UP000194664">
    <property type="component" value="Unassembled WGS sequence"/>
</dbReference>
<sequence length="308" mass="33456">MRRRFFKDVHPVAQFAPVSAVSRAFTEGAYLDAEKKRRILTAADQLGYRPNALAASLQGAGSNLVAIFVGEMPNHYDKEVAAALVNGLNAAGKWPIVIGGAGDTAKSAIQNVLRYPLEAMILRSGSLDADVVSSCLKLGIPVISSGRIVEGPAVDNICVRNREAMAMMTEHLINQGRRKFAYLSGPDTFWSTHERYLGFEETVKEHRLEPCSKLYGDYSVMGRFNAIQLHPDLANMDALVCANDAMALGALMYLKSKSISVPGEIAVTGFDDISMAEWPNVELTTLRNPIEALVKGTIDLLMARAADP</sequence>
<feature type="domain" description="HTH lacI-type" evidence="4">
    <location>
        <begin position="18"/>
        <end position="59"/>
    </location>
</feature>
<keyword evidence="2" id="KW-0238">DNA-binding</keyword>
<reference evidence="5 6" key="1">
    <citation type="submission" date="2016-12" db="EMBL/GenBank/DDBJ databases">
        <title>The draft genome sequence of HSLHS2.</title>
        <authorList>
            <person name="Hu D."/>
            <person name="Wang L."/>
            <person name="Shao Z."/>
        </authorList>
    </citation>
    <scope>NUCLEOTIDE SEQUENCE [LARGE SCALE GENOMIC DNA]</scope>
    <source>
        <strain evidence="5">MCCC 1A06712</strain>
    </source>
</reference>
<evidence type="ECO:0000313" key="6">
    <source>
        <dbReference type="Proteomes" id="UP000194664"/>
    </source>
</evidence>
<dbReference type="OrthoDB" id="8433438at2"/>
<organism evidence="5 6">
    <name type="scientific">Marivivens niveibacter</name>
    <dbReference type="NCBI Taxonomy" id="1930667"/>
    <lineage>
        <taxon>Bacteria</taxon>
        <taxon>Pseudomonadati</taxon>
        <taxon>Pseudomonadota</taxon>
        <taxon>Alphaproteobacteria</taxon>
        <taxon>Rhodobacterales</taxon>
        <taxon>Paracoccaceae</taxon>
        <taxon>Marivivens group</taxon>
        <taxon>Marivivens</taxon>
    </lineage>
</organism>
<dbReference type="InterPro" id="IPR046335">
    <property type="entry name" value="LacI/GalR-like_sensor"/>
</dbReference>
<dbReference type="CDD" id="cd06278">
    <property type="entry name" value="PBP1_LacI-like"/>
    <property type="match status" value="1"/>
</dbReference>
<dbReference type="Pfam" id="PF13377">
    <property type="entry name" value="Peripla_BP_3"/>
    <property type="match status" value="1"/>
</dbReference>
<evidence type="ECO:0000256" key="1">
    <source>
        <dbReference type="ARBA" id="ARBA00023015"/>
    </source>
</evidence>
<name>A0A251WW96_9RHOB</name>
<evidence type="ECO:0000256" key="2">
    <source>
        <dbReference type="ARBA" id="ARBA00023125"/>
    </source>
</evidence>
<dbReference type="InterPro" id="IPR028082">
    <property type="entry name" value="Peripla_BP_I"/>
</dbReference>
<dbReference type="Gene3D" id="3.40.50.2300">
    <property type="match status" value="2"/>
</dbReference>
<accession>A0A251WW96</accession>
<dbReference type="SUPFAM" id="SSF53822">
    <property type="entry name" value="Periplasmic binding protein-like I"/>
    <property type="match status" value="1"/>
</dbReference>
<keyword evidence="1" id="KW-0805">Transcription regulation</keyword>
<keyword evidence="6" id="KW-1185">Reference proteome</keyword>
<protein>
    <recommendedName>
        <fullName evidence="4">HTH lacI-type domain-containing protein</fullName>
    </recommendedName>
</protein>
<dbReference type="AlphaFoldDB" id="A0A251WW96"/>
<keyword evidence="3" id="KW-0804">Transcription</keyword>
<dbReference type="SMART" id="SM00354">
    <property type="entry name" value="HTH_LACI"/>
    <property type="match status" value="1"/>
</dbReference>